<dbReference type="AlphaFoldDB" id="A0AAE0NFT6"/>
<proteinExistence type="predicted"/>
<reference evidence="2" key="2">
    <citation type="submission" date="2023-06" db="EMBL/GenBank/DDBJ databases">
        <authorList>
            <consortium name="Lawrence Berkeley National Laboratory"/>
            <person name="Haridas S."/>
            <person name="Hensen N."/>
            <person name="Bonometti L."/>
            <person name="Westerberg I."/>
            <person name="Brannstrom I.O."/>
            <person name="Guillou S."/>
            <person name="Cros-Aarteil S."/>
            <person name="Calhoun S."/>
            <person name="Kuo A."/>
            <person name="Mondo S."/>
            <person name="Pangilinan J."/>
            <person name="Riley R."/>
            <person name="Labutti K."/>
            <person name="Andreopoulos B."/>
            <person name="Lipzen A."/>
            <person name="Chen C."/>
            <person name="Yanf M."/>
            <person name="Daum C."/>
            <person name="Ng V."/>
            <person name="Clum A."/>
            <person name="Steindorff A."/>
            <person name="Ohm R."/>
            <person name="Martin F."/>
            <person name="Silar P."/>
            <person name="Natvig D."/>
            <person name="Lalanne C."/>
            <person name="Gautier V."/>
            <person name="Ament-Velasquez S.L."/>
            <person name="Kruys A."/>
            <person name="Hutchinson M.I."/>
            <person name="Powell A.J."/>
            <person name="Barry K."/>
            <person name="Miller A.N."/>
            <person name="Grigoriev I.V."/>
            <person name="Debuchy R."/>
            <person name="Gladieux P."/>
            <person name="Thoren M.H."/>
            <person name="Johannesson H."/>
        </authorList>
    </citation>
    <scope>NUCLEOTIDE SEQUENCE</scope>
    <source>
        <strain evidence="2">CBS 958.72</strain>
    </source>
</reference>
<sequence>MGVGQLLSRSQSAAGELPHPISSRHIPRARCRPPCQSLRPASDQTGAGTSVIRASPKPGHICQGILIRPGAANGTLLRDREDAICSASQQRLPTCRPCSRLRRQAALNQRRSLRPAGRIYLMQAVDQASCRLADIKSYCMSRAHGCAPSQGGRLHGANPRSVIHCRPALRCVPHSLTSDGPATWPLAIRGRSRDLPMPHTDKACPAAPSPVCLYHNRADQTAHTAALAQWLANQTFARHEHLRHPTAGLCMAYLNLNRRLDLARAVG</sequence>
<dbReference type="Proteomes" id="UP001287356">
    <property type="component" value="Unassembled WGS sequence"/>
</dbReference>
<comment type="caution">
    <text evidence="2">The sequence shown here is derived from an EMBL/GenBank/DDBJ whole genome shotgun (WGS) entry which is preliminary data.</text>
</comment>
<dbReference type="EMBL" id="JAULSN010000002">
    <property type="protein sequence ID" value="KAK3380713.1"/>
    <property type="molecule type" value="Genomic_DNA"/>
</dbReference>
<keyword evidence="3" id="KW-1185">Reference proteome</keyword>
<accession>A0AAE0NFT6</accession>
<evidence type="ECO:0000313" key="2">
    <source>
        <dbReference type="EMBL" id="KAK3380713.1"/>
    </source>
</evidence>
<evidence type="ECO:0000256" key="1">
    <source>
        <dbReference type="SAM" id="MobiDB-lite"/>
    </source>
</evidence>
<feature type="region of interest" description="Disordered" evidence="1">
    <location>
        <begin position="1"/>
        <end position="30"/>
    </location>
</feature>
<protein>
    <submittedName>
        <fullName evidence="2">Uncharacterized protein</fullName>
    </submittedName>
</protein>
<organism evidence="2 3">
    <name type="scientific">Lasiosphaeria ovina</name>
    <dbReference type="NCBI Taxonomy" id="92902"/>
    <lineage>
        <taxon>Eukaryota</taxon>
        <taxon>Fungi</taxon>
        <taxon>Dikarya</taxon>
        <taxon>Ascomycota</taxon>
        <taxon>Pezizomycotina</taxon>
        <taxon>Sordariomycetes</taxon>
        <taxon>Sordariomycetidae</taxon>
        <taxon>Sordariales</taxon>
        <taxon>Lasiosphaeriaceae</taxon>
        <taxon>Lasiosphaeria</taxon>
    </lineage>
</organism>
<gene>
    <name evidence="2" type="ORF">B0T24DRAFT_616110</name>
</gene>
<name>A0AAE0NFT6_9PEZI</name>
<reference evidence="2" key="1">
    <citation type="journal article" date="2023" name="Mol. Phylogenet. Evol.">
        <title>Genome-scale phylogeny and comparative genomics of the fungal order Sordariales.</title>
        <authorList>
            <person name="Hensen N."/>
            <person name="Bonometti L."/>
            <person name="Westerberg I."/>
            <person name="Brannstrom I.O."/>
            <person name="Guillou S."/>
            <person name="Cros-Aarteil S."/>
            <person name="Calhoun S."/>
            <person name="Haridas S."/>
            <person name="Kuo A."/>
            <person name="Mondo S."/>
            <person name="Pangilinan J."/>
            <person name="Riley R."/>
            <person name="LaButti K."/>
            <person name="Andreopoulos B."/>
            <person name="Lipzen A."/>
            <person name="Chen C."/>
            <person name="Yan M."/>
            <person name="Daum C."/>
            <person name="Ng V."/>
            <person name="Clum A."/>
            <person name="Steindorff A."/>
            <person name="Ohm R.A."/>
            <person name="Martin F."/>
            <person name="Silar P."/>
            <person name="Natvig D.O."/>
            <person name="Lalanne C."/>
            <person name="Gautier V."/>
            <person name="Ament-Velasquez S.L."/>
            <person name="Kruys A."/>
            <person name="Hutchinson M.I."/>
            <person name="Powell A.J."/>
            <person name="Barry K."/>
            <person name="Miller A.N."/>
            <person name="Grigoriev I.V."/>
            <person name="Debuchy R."/>
            <person name="Gladieux P."/>
            <person name="Hiltunen Thoren M."/>
            <person name="Johannesson H."/>
        </authorList>
    </citation>
    <scope>NUCLEOTIDE SEQUENCE</scope>
    <source>
        <strain evidence="2">CBS 958.72</strain>
    </source>
</reference>
<evidence type="ECO:0000313" key="3">
    <source>
        <dbReference type="Proteomes" id="UP001287356"/>
    </source>
</evidence>